<evidence type="ECO:0000256" key="1">
    <source>
        <dbReference type="SAM" id="MobiDB-lite"/>
    </source>
</evidence>
<feature type="region of interest" description="Disordered" evidence="1">
    <location>
        <begin position="446"/>
        <end position="466"/>
    </location>
</feature>
<feature type="region of interest" description="Disordered" evidence="1">
    <location>
        <begin position="478"/>
        <end position="601"/>
    </location>
</feature>
<feature type="compositionally biased region" description="Low complexity" evidence="1">
    <location>
        <begin position="878"/>
        <end position="890"/>
    </location>
</feature>
<protein>
    <submittedName>
        <fullName evidence="2">Uncharacterized protein</fullName>
    </submittedName>
</protein>
<feature type="compositionally biased region" description="Basic and acidic residues" evidence="1">
    <location>
        <begin position="687"/>
        <end position="722"/>
    </location>
</feature>
<evidence type="ECO:0000313" key="3">
    <source>
        <dbReference type="Proteomes" id="UP000220605"/>
    </source>
</evidence>
<feature type="region of interest" description="Disordered" evidence="1">
    <location>
        <begin position="1"/>
        <end position="73"/>
    </location>
</feature>
<gene>
    <name evidence="2" type="ORF">PVP01_0518000</name>
</gene>
<feature type="region of interest" description="Disordered" evidence="1">
    <location>
        <begin position="669"/>
        <end position="926"/>
    </location>
</feature>
<feature type="compositionally biased region" description="Low complexity" evidence="1">
    <location>
        <begin position="843"/>
        <end position="859"/>
    </location>
</feature>
<accession>A0A564ZQT9</accession>
<feature type="compositionally biased region" description="Basic and acidic residues" evidence="1">
    <location>
        <begin position="41"/>
        <end position="51"/>
    </location>
</feature>
<reference evidence="3" key="1">
    <citation type="submission" date="2016-07" db="EMBL/GenBank/DDBJ databases">
        <authorList>
            <consortium name="Pathogen Informatics"/>
        </authorList>
    </citation>
    <scope>NUCLEOTIDE SEQUENCE [LARGE SCALE GENOMIC DNA]</scope>
</reference>
<dbReference type="VEuPathDB" id="PlasmoDB:PVW1_050023100"/>
<evidence type="ECO:0000313" key="2">
    <source>
        <dbReference type="EMBL" id="VUZ94072.1"/>
    </source>
</evidence>
<dbReference type="EMBL" id="LT635616">
    <property type="protein sequence ID" value="VUZ94072.1"/>
    <property type="molecule type" value="Genomic_DNA"/>
</dbReference>
<dbReference type="OrthoDB" id="372751at2759"/>
<feature type="compositionally biased region" description="Polar residues" evidence="1">
    <location>
        <begin position="585"/>
        <end position="595"/>
    </location>
</feature>
<proteinExistence type="predicted"/>
<name>A0A564ZQT9_PLAVI</name>
<feature type="region of interest" description="Disordered" evidence="1">
    <location>
        <begin position="87"/>
        <end position="117"/>
    </location>
</feature>
<dbReference type="VEuPathDB" id="PlasmoDB:PVPAM_050025600"/>
<dbReference type="VEuPathDB" id="PlasmoDB:PVP01_0518000"/>
<dbReference type="AlphaFoldDB" id="A0A564ZQT9"/>
<dbReference type="Proteomes" id="UP000220605">
    <property type="component" value="Chromosome 5"/>
</dbReference>
<feature type="compositionally biased region" description="Low complexity" evidence="1">
    <location>
        <begin position="547"/>
        <end position="560"/>
    </location>
</feature>
<dbReference type="VEuPathDB" id="PlasmoDB:PVX_089545"/>
<feature type="compositionally biased region" description="Basic and acidic residues" evidence="1">
    <location>
        <begin position="87"/>
        <end position="107"/>
    </location>
</feature>
<organism evidence="2 3">
    <name type="scientific">Plasmodium vivax</name>
    <name type="common">malaria parasite P. vivax</name>
    <dbReference type="NCBI Taxonomy" id="5855"/>
    <lineage>
        <taxon>Eukaryota</taxon>
        <taxon>Sar</taxon>
        <taxon>Alveolata</taxon>
        <taxon>Apicomplexa</taxon>
        <taxon>Aconoidasida</taxon>
        <taxon>Haemosporida</taxon>
        <taxon>Plasmodiidae</taxon>
        <taxon>Plasmodium</taxon>
        <taxon>Plasmodium (Plasmodium)</taxon>
    </lineage>
</organism>
<feature type="compositionally biased region" description="Polar residues" evidence="1">
    <location>
        <begin position="898"/>
        <end position="911"/>
    </location>
</feature>
<sequence length="926" mass="100210">MMQLPVEKSSREGDDSGGGSDSNHCCDAADEVRRRVVHTVGSERGKDHADVRGSGPMGPLYPPGGANGQKADDMGKDVKVYVGSRAVETKEEVAEPSRGRNAAEEPSRGTNPGSVFSPGEEDLLLSLLKMKDLVAEQMLRRRSAKWRVDQMKQAKSYLEQKLKESSRGDSTGMLPCASEYNGYSQLLNLGLTFMQVNVVNGVMVHTFKCLEHAECLGEAYVLKGEKLVDSEIFIKGRLCIGKREAMFPRSYCGAQRYRWIFFDDCYSVRSGRNRAIAMGYKYFNSSKSAKRYVRNFICSMKERCASRLRVVNYRGTKSTWIELNSIYHERGCLFYRPWEWGNGSHSAVRGANKTVLIGSQVTPTNRGVSSRESSPQADLPINDSLLNATCNWGGDEGVVAHLAGQVHHRGAAPRNGVLAMPPSLGLHRGGLPNGKDALEEVPLKRGNHQGGEEALGEHDPSGTTGRHRIDVAVDTAKMLSPSKGNNPEEDPCMCAAASQGEVNPSGGKRASSGAAKERQRSAGVKGREKKMKTAVQGGREEGEAGEGVEAAETVEAVEAVLTNRRGRSNPLKPRTGASPHLAYPAQQSRSGNNAHTHGAATVRRRSACAIAANGLRGEEPPQLSPAQRVRQNGTKRELAGVDATHLFGNRVHHPIDPSNGGKSVCVKTMEVSSQPPQLEKPPPSVRHQPDEVNATHDGDPPNGEQRSKRNYVDAIYRKDVTHQMEVGSLSEGEKSNTPPCSCRVNPEEEEQHTGGSKMESNYSNDDGSEGRGNIIPPDEESLSNGIKEKQGDQLMETLYPNEEEKADESPESDRQCVSPPHLVKCERRYSSEGGIGMGHRSVDSGVGSGVDSSVDSSGDFSILHNESINEVQCDPHEQNSSQANRANSANDGNAQKLGGNSSEAETESGNCSTCCQSEEGEKLQKG</sequence>